<dbReference type="InParanoid" id="A0A1V8SBI6"/>
<feature type="compositionally biased region" description="Low complexity" evidence="1">
    <location>
        <begin position="107"/>
        <end position="121"/>
    </location>
</feature>
<reference evidence="3" key="1">
    <citation type="submission" date="2017-03" db="EMBL/GenBank/DDBJ databases">
        <title>Genomes of endolithic fungi from Antarctica.</title>
        <authorList>
            <person name="Coleine C."/>
            <person name="Masonjones S."/>
            <person name="Stajich J.E."/>
        </authorList>
    </citation>
    <scope>NUCLEOTIDE SEQUENCE [LARGE SCALE GENOMIC DNA]</scope>
    <source>
        <strain evidence="3">CCFEE 5527</strain>
    </source>
</reference>
<comment type="caution">
    <text evidence="2">The sequence shown here is derived from an EMBL/GenBank/DDBJ whole genome shotgun (WGS) entry which is preliminary data.</text>
</comment>
<feature type="region of interest" description="Disordered" evidence="1">
    <location>
        <begin position="68"/>
        <end position="130"/>
    </location>
</feature>
<feature type="region of interest" description="Disordered" evidence="1">
    <location>
        <begin position="1"/>
        <end position="21"/>
    </location>
</feature>
<accession>A0A1V8SBI6</accession>
<sequence length="130" mass="14113">MTAFGFATASTATTPSRQASPTPYGILSTSFKDLLWTRSSSNVSTLASIASTINYGLWAPIRSFSVTVPNSKKRSRSIGQDEAPTKRGRRESAAAMMDVEVGYRNMPSPAHSSSAPRSPKSGWWTEPFYD</sequence>
<dbReference type="Proteomes" id="UP000192596">
    <property type="component" value="Unassembled WGS sequence"/>
</dbReference>
<name>A0A1V8SBI6_9PEZI</name>
<keyword evidence="3" id="KW-1185">Reference proteome</keyword>
<evidence type="ECO:0000313" key="2">
    <source>
        <dbReference type="EMBL" id="OQN96429.1"/>
    </source>
</evidence>
<gene>
    <name evidence="2" type="ORF">B0A48_17485</name>
</gene>
<evidence type="ECO:0000256" key="1">
    <source>
        <dbReference type="SAM" id="MobiDB-lite"/>
    </source>
</evidence>
<evidence type="ECO:0000313" key="3">
    <source>
        <dbReference type="Proteomes" id="UP000192596"/>
    </source>
</evidence>
<protein>
    <submittedName>
        <fullName evidence="2">Uncharacterized protein</fullName>
    </submittedName>
</protein>
<dbReference type="EMBL" id="NAJO01000066">
    <property type="protein sequence ID" value="OQN96429.1"/>
    <property type="molecule type" value="Genomic_DNA"/>
</dbReference>
<dbReference type="AlphaFoldDB" id="A0A1V8SBI6"/>
<proteinExistence type="predicted"/>
<organism evidence="2 3">
    <name type="scientific">Cryoendolithus antarcticus</name>
    <dbReference type="NCBI Taxonomy" id="1507870"/>
    <lineage>
        <taxon>Eukaryota</taxon>
        <taxon>Fungi</taxon>
        <taxon>Dikarya</taxon>
        <taxon>Ascomycota</taxon>
        <taxon>Pezizomycotina</taxon>
        <taxon>Dothideomycetes</taxon>
        <taxon>Dothideomycetidae</taxon>
        <taxon>Cladosporiales</taxon>
        <taxon>Cladosporiaceae</taxon>
        <taxon>Cryoendolithus</taxon>
    </lineage>
</organism>